<accession>A0A8X7NVU8</accession>
<proteinExistence type="predicted"/>
<dbReference type="OrthoDB" id="1092420at2759"/>
<dbReference type="AlphaFoldDB" id="A0A8X7NVU8"/>
<organism evidence="2 3">
    <name type="scientific">Brassica carinata</name>
    <name type="common">Ethiopian mustard</name>
    <name type="synonym">Abyssinian cabbage</name>
    <dbReference type="NCBI Taxonomy" id="52824"/>
    <lineage>
        <taxon>Eukaryota</taxon>
        <taxon>Viridiplantae</taxon>
        <taxon>Streptophyta</taxon>
        <taxon>Embryophyta</taxon>
        <taxon>Tracheophyta</taxon>
        <taxon>Spermatophyta</taxon>
        <taxon>Magnoliopsida</taxon>
        <taxon>eudicotyledons</taxon>
        <taxon>Gunneridae</taxon>
        <taxon>Pentapetalae</taxon>
        <taxon>rosids</taxon>
        <taxon>malvids</taxon>
        <taxon>Brassicales</taxon>
        <taxon>Brassicaceae</taxon>
        <taxon>Brassiceae</taxon>
        <taxon>Brassica</taxon>
    </lineage>
</organism>
<gene>
    <name evidence="2" type="ORF">Bca52824_091193</name>
</gene>
<keyword evidence="3" id="KW-1185">Reference proteome</keyword>
<reference evidence="2 3" key="1">
    <citation type="submission" date="2020-02" db="EMBL/GenBank/DDBJ databases">
        <authorList>
            <person name="Ma Q."/>
            <person name="Huang Y."/>
            <person name="Song X."/>
            <person name="Pei D."/>
        </authorList>
    </citation>
    <scope>NUCLEOTIDE SEQUENCE [LARGE SCALE GENOMIC DNA]</scope>
    <source>
        <strain evidence="2">Sxm20200214</strain>
        <tissue evidence="2">Leaf</tissue>
    </source>
</reference>
<protein>
    <submittedName>
        <fullName evidence="2">Uncharacterized protein</fullName>
    </submittedName>
</protein>
<feature type="compositionally biased region" description="Polar residues" evidence="1">
    <location>
        <begin position="168"/>
        <end position="184"/>
    </location>
</feature>
<comment type="caution">
    <text evidence="2">The sequence shown here is derived from an EMBL/GenBank/DDBJ whole genome shotgun (WGS) entry which is preliminary data.</text>
</comment>
<evidence type="ECO:0000313" key="3">
    <source>
        <dbReference type="Proteomes" id="UP000886595"/>
    </source>
</evidence>
<sequence length="222" mass="23819">MADLPEDPASSPTFKTSPELLHLCKMDSLMPSSSRSFQQTKELPSSPSISSILFGEDALTVRAPLREQLPSFTTKVTTRIVSSPKSISGILFGNEALDVGGLSRQVSQARLGAWALPLKFSDTFNGSAGKQVPMETLASSVFSKHPVSEDWPALAANPSISRKQRARISSSQAANLEDASSPSSAVGDDLHAISSEYPWAAKMRSKCNLHRVTVTPLEPSYS</sequence>
<evidence type="ECO:0000256" key="1">
    <source>
        <dbReference type="SAM" id="MobiDB-lite"/>
    </source>
</evidence>
<dbReference type="Proteomes" id="UP000886595">
    <property type="component" value="Unassembled WGS sequence"/>
</dbReference>
<evidence type="ECO:0000313" key="2">
    <source>
        <dbReference type="EMBL" id="KAG2239962.1"/>
    </source>
</evidence>
<feature type="region of interest" description="Disordered" evidence="1">
    <location>
        <begin position="168"/>
        <end position="187"/>
    </location>
</feature>
<name>A0A8X7NVU8_BRACI</name>
<dbReference type="EMBL" id="JAAMPC010001588">
    <property type="protein sequence ID" value="KAG2239962.1"/>
    <property type="molecule type" value="Genomic_DNA"/>
</dbReference>